<keyword evidence="2" id="KW-1185">Reference proteome</keyword>
<organism evidence="1 2">
    <name type="scientific">Gossypium trilobum</name>
    <dbReference type="NCBI Taxonomy" id="34281"/>
    <lineage>
        <taxon>Eukaryota</taxon>
        <taxon>Viridiplantae</taxon>
        <taxon>Streptophyta</taxon>
        <taxon>Embryophyta</taxon>
        <taxon>Tracheophyta</taxon>
        <taxon>Spermatophyta</taxon>
        <taxon>Magnoliopsida</taxon>
        <taxon>eudicotyledons</taxon>
        <taxon>Gunneridae</taxon>
        <taxon>Pentapetalae</taxon>
        <taxon>rosids</taxon>
        <taxon>malvids</taxon>
        <taxon>Malvales</taxon>
        <taxon>Malvaceae</taxon>
        <taxon>Malvoideae</taxon>
        <taxon>Gossypium</taxon>
    </lineage>
</organism>
<feature type="non-terminal residue" evidence="1">
    <location>
        <position position="1"/>
    </location>
</feature>
<name>A0A7J9DYH2_9ROSI</name>
<evidence type="ECO:0000313" key="2">
    <source>
        <dbReference type="Proteomes" id="UP000593568"/>
    </source>
</evidence>
<sequence length="132" mass="14635">MDVVHRHRCHILHLARSVGQLTNVGHQGAVGSAHDGGNAQIRPGVAAVRVEATNSTTTARLKEAAQRKLMITWHGSKPLASCICYHRRRGVGKFGQKGNVDCHSNIGGDTIAQQVRHPLRQNMRRLWLRNIR</sequence>
<gene>
    <name evidence="1" type="ORF">Gotri_014944</name>
</gene>
<comment type="caution">
    <text evidence="1">The sequence shown here is derived from an EMBL/GenBank/DDBJ whole genome shotgun (WGS) entry which is preliminary data.</text>
</comment>
<proteinExistence type="predicted"/>
<reference evidence="1 2" key="1">
    <citation type="journal article" date="2019" name="Genome Biol. Evol.">
        <title>Insights into the evolution of the New World diploid cottons (Gossypium, subgenus Houzingenia) based on genome sequencing.</title>
        <authorList>
            <person name="Grover C.E."/>
            <person name="Arick M.A. 2nd"/>
            <person name="Thrash A."/>
            <person name="Conover J.L."/>
            <person name="Sanders W.S."/>
            <person name="Peterson D.G."/>
            <person name="Frelichowski J.E."/>
            <person name="Scheffler J.A."/>
            <person name="Scheffler B.E."/>
            <person name="Wendel J.F."/>
        </authorList>
    </citation>
    <scope>NUCLEOTIDE SEQUENCE [LARGE SCALE GENOMIC DNA]</scope>
    <source>
        <strain evidence="1">8</strain>
        <tissue evidence="1">Leaf</tissue>
    </source>
</reference>
<dbReference type="AlphaFoldDB" id="A0A7J9DYH2"/>
<dbReference type="EMBL" id="JABEZW010000005">
    <property type="protein sequence ID" value="MBA0765807.1"/>
    <property type="molecule type" value="Genomic_DNA"/>
</dbReference>
<accession>A0A7J9DYH2</accession>
<protein>
    <submittedName>
        <fullName evidence="1">Uncharacterized protein</fullName>
    </submittedName>
</protein>
<evidence type="ECO:0000313" key="1">
    <source>
        <dbReference type="EMBL" id="MBA0765807.1"/>
    </source>
</evidence>
<dbReference type="Proteomes" id="UP000593568">
    <property type="component" value="Unassembled WGS sequence"/>
</dbReference>